<sequence length="103" mass="12301">MDASLDNLNNEPDQDREKSEKEIKKKLKRMGNPVWGFLWRFFLCCALIDIPFWAYFHFVKGVPILVGLQQIRNEVQEKFYTPKEPEQKKIVKFDFPQPTRKPS</sequence>
<dbReference type="AlphaFoldDB" id="A0A7U3YLC1"/>
<protein>
    <submittedName>
        <fullName evidence="3">Signal peptidase I</fullName>
    </submittedName>
</protein>
<gene>
    <name evidence="3" type="ordered locus">Despr_1343</name>
</gene>
<dbReference type="Proteomes" id="UP000006365">
    <property type="component" value="Chromosome"/>
</dbReference>
<organism evidence="3 4">
    <name type="scientific">Desulfobulbus propionicus (strain ATCC 33891 / DSM 2032 / VKM B-1956 / 1pr3)</name>
    <dbReference type="NCBI Taxonomy" id="577650"/>
    <lineage>
        <taxon>Bacteria</taxon>
        <taxon>Pseudomonadati</taxon>
        <taxon>Thermodesulfobacteriota</taxon>
        <taxon>Desulfobulbia</taxon>
        <taxon>Desulfobulbales</taxon>
        <taxon>Desulfobulbaceae</taxon>
        <taxon>Desulfobulbus</taxon>
    </lineage>
</organism>
<dbReference type="KEGG" id="dpr:Despr_1343"/>
<dbReference type="RefSeq" id="WP_015724048.1">
    <property type="nucleotide sequence ID" value="NC_014972.1"/>
</dbReference>
<keyword evidence="2" id="KW-0812">Transmembrane</keyword>
<name>A0A7U3YLC1_DESPD</name>
<evidence type="ECO:0000313" key="3">
    <source>
        <dbReference type="EMBL" id="ADW17507.1"/>
    </source>
</evidence>
<evidence type="ECO:0000256" key="2">
    <source>
        <dbReference type="SAM" id="Phobius"/>
    </source>
</evidence>
<keyword evidence="4" id="KW-1185">Reference proteome</keyword>
<feature type="compositionally biased region" description="Basic and acidic residues" evidence="1">
    <location>
        <begin position="13"/>
        <end position="23"/>
    </location>
</feature>
<feature type="transmembrane region" description="Helical" evidence="2">
    <location>
        <begin position="34"/>
        <end position="56"/>
    </location>
</feature>
<accession>A0A7U3YLC1</accession>
<feature type="compositionally biased region" description="Polar residues" evidence="1">
    <location>
        <begin position="1"/>
        <end position="11"/>
    </location>
</feature>
<dbReference type="EMBL" id="CP002364">
    <property type="protein sequence ID" value="ADW17507.1"/>
    <property type="molecule type" value="Genomic_DNA"/>
</dbReference>
<proteinExistence type="predicted"/>
<reference evidence="3 4" key="1">
    <citation type="journal article" date="2011" name="Stand. Genomic Sci.">
        <title>Complete genome sequence of Desulfobulbus propionicus type strain (1pr3).</title>
        <authorList>
            <person name="Pagani I."/>
            <person name="Lapidus A."/>
            <person name="Nolan M."/>
            <person name="Lucas S."/>
            <person name="Hammon N."/>
            <person name="Deshpande S."/>
            <person name="Cheng J.F."/>
            <person name="Chertkov O."/>
            <person name="Davenport K."/>
            <person name="Tapia R."/>
            <person name="Han C."/>
            <person name="Goodwin L."/>
            <person name="Pitluck S."/>
            <person name="Liolios K."/>
            <person name="Mavromatis K."/>
            <person name="Ivanova N."/>
            <person name="Mikhailova N."/>
            <person name="Pati A."/>
            <person name="Chen A."/>
            <person name="Palaniappan K."/>
            <person name="Land M."/>
            <person name="Hauser L."/>
            <person name="Chang Y.J."/>
            <person name="Jeffries C.D."/>
            <person name="Detter J.C."/>
            <person name="Brambilla E."/>
            <person name="Kannan K.P."/>
            <person name="Djao O.D."/>
            <person name="Rohde M."/>
            <person name="Pukall R."/>
            <person name="Spring S."/>
            <person name="Goker M."/>
            <person name="Sikorski J."/>
            <person name="Woyke T."/>
            <person name="Bristow J."/>
            <person name="Eisen J.A."/>
            <person name="Markowitz V."/>
            <person name="Hugenholtz P."/>
            <person name="Kyrpides N.C."/>
            <person name="Klenk H.P."/>
        </authorList>
    </citation>
    <scope>NUCLEOTIDE SEQUENCE [LARGE SCALE GENOMIC DNA]</scope>
    <source>
        <strain evidence="4">ATCC 33891 / DSM 2032 / 1pr3</strain>
    </source>
</reference>
<feature type="region of interest" description="Disordered" evidence="1">
    <location>
        <begin position="1"/>
        <end position="23"/>
    </location>
</feature>
<evidence type="ECO:0000256" key="1">
    <source>
        <dbReference type="SAM" id="MobiDB-lite"/>
    </source>
</evidence>
<evidence type="ECO:0000313" key="4">
    <source>
        <dbReference type="Proteomes" id="UP000006365"/>
    </source>
</evidence>
<keyword evidence="2" id="KW-0472">Membrane</keyword>
<keyword evidence="2" id="KW-1133">Transmembrane helix</keyword>